<name>A0A1V0N464_9ARCH</name>
<proteinExistence type="predicted"/>
<feature type="transmembrane region" description="Helical" evidence="1">
    <location>
        <begin position="123"/>
        <end position="148"/>
    </location>
</feature>
<gene>
    <name evidence="2" type="ORF">FAD_0998</name>
</gene>
<keyword evidence="1" id="KW-0812">Transmembrane</keyword>
<dbReference type="PRINTS" id="PR00173">
    <property type="entry name" value="EDTRNSPORT"/>
</dbReference>
<dbReference type="InterPro" id="IPR010397">
    <property type="entry name" value="DUF996"/>
</dbReference>
<feature type="transmembrane region" description="Helical" evidence="1">
    <location>
        <begin position="48"/>
        <end position="72"/>
    </location>
</feature>
<evidence type="ECO:0000256" key="1">
    <source>
        <dbReference type="SAM" id="Phobius"/>
    </source>
</evidence>
<sequence length="224" mass="24598">MGNFRTIIYNNHYHTINTNTQKIQELESARTYGIMGIILEFIGGPADIIFHGLGLIISIIGLILLFLAVKSISNNYSNQTPFKYMLYSLISGIILAVVAGISLFLLLIPIFNSASSTGSTSTFYMSLISIFLLIVVLVLVPSFVSIIFQYMAYDSVGKLTGIHEFHTAALLLLIGIILAIIVIGVILMFIGIIFLIIAFAKLPGEAKPALNDQTFNQDTNKEIF</sequence>
<dbReference type="STRING" id="74969.FAD_0998"/>
<keyword evidence="3" id="KW-1185">Reference proteome</keyword>
<feature type="transmembrane region" description="Helical" evidence="1">
    <location>
        <begin position="84"/>
        <end position="111"/>
    </location>
</feature>
<keyword evidence="1" id="KW-0472">Membrane</keyword>
<keyword evidence="1" id="KW-1133">Transmembrane helix</keyword>
<dbReference type="Proteomes" id="UP000192050">
    <property type="component" value="Chromosome"/>
</dbReference>
<dbReference type="AlphaFoldDB" id="A0A1V0N464"/>
<protein>
    <submittedName>
        <fullName evidence="2">Multipass membrane protein</fullName>
    </submittedName>
</protein>
<evidence type="ECO:0000313" key="3">
    <source>
        <dbReference type="Proteomes" id="UP000192050"/>
    </source>
</evidence>
<feature type="transmembrane region" description="Helical" evidence="1">
    <location>
        <begin position="169"/>
        <end position="200"/>
    </location>
</feature>
<dbReference type="KEGG" id="fai:FAD_0998"/>
<accession>A0A1V0N464</accession>
<organism evidence="2 3">
    <name type="scientific">Ferroplasma acidiphilum</name>
    <dbReference type="NCBI Taxonomy" id="74969"/>
    <lineage>
        <taxon>Archaea</taxon>
        <taxon>Methanobacteriati</taxon>
        <taxon>Thermoplasmatota</taxon>
        <taxon>Thermoplasmata</taxon>
        <taxon>Thermoplasmatales</taxon>
        <taxon>Ferroplasmaceae</taxon>
        <taxon>Ferroplasma</taxon>
    </lineage>
</organism>
<evidence type="ECO:0000313" key="2">
    <source>
        <dbReference type="EMBL" id="ARD84879.1"/>
    </source>
</evidence>
<reference evidence="2 3" key="1">
    <citation type="submission" date="2011-10" db="EMBL/GenBank/DDBJ databases">
        <title>Metabolic and evolutionary patterns in the extreme acidophile Ferroplasma acidiphilum.</title>
        <authorList>
            <person name="Golyshina O.V."/>
            <person name="Kozyavkin S.A."/>
            <person name="Tatusov R.L."/>
            <person name="Slesarev A.I."/>
            <person name="Golyshin P.N."/>
        </authorList>
    </citation>
    <scope>NUCLEOTIDE SEQUENCE [LARGE SCALE GENOMIC DNA]</scope>
    <source>
        <strain evidence="3">Y</strain>
    </source>
</reference>
<dbReference type="EMBL" id="CP015363">
    <property type="protein sequence ID" value="ARD84879.1"/>
    <property type="molecule type" value="Genomic_DNA"/>
</dbReference>
<dbReference type="Pfam" id="PF06195">
    <property type="entry name" value="DUF996"/>
    <property type="match status" value="1"/>
</dbReference>